<name>A0ABD5ZKG3_9EURY</name>
<feature type="domain" description="DUF2062" evidence="2">
    <location>
        <begin position="18"/>
        <end position="149"/>
    </location>
</feature>
<feature type="transmembrane region" description="Helical" evidence="1">
    <location>
        <begin position="33"/>
        <end position="59"/>
    </location>
</feature>
<keyword evidence="1" id="KW-0812">Transmembrane</keyword>
<keyword evidence="1" id="KW-1133">Transmembrane helix</keyword>
<keyword evidence="4" id="KW-1185">Reference proteome</keyword>
<comment type="caution">
    <text evidence="3">The sequence shown here is derived from an EMBL/GenBank/DDBJ whole genome shotgun (WGS) entry which is preliminary data.</text>
</comment>
<dbReference type="Pfam" id="PF09835">
    <property type="entry name" value="DUF2062"/>
    <property type="match status" value="1"/>
</dbReference>
<accession>A0ABD5ZKG3</accession>
<evidence type="ECO:0000313" key="4">
    <source>
        <dbReference type="Proteomes" id="UP001596481"/>
    </source>
</evidence>
<evidence type="ECO:0000313" key="3">
    <source>
        <dbReference type="EMBL" id="MFC7205388.1"/>
    </source>
</evidence>
<gene>
    <name evidence="3" type="ORF">ACFQJC_17900</name>
</gene>
<dbReference type="PANTHER" id="PTHR40547:SF1">
    <property type="entry name" value="SLL0298 PROTEIN"/>
    <property type="match status" value="1"/>
</dbReference>
<dbReference type="PANTHER" id="PTHR40547">
    <property type="entry name" value="SLL0298 PROTEIN"/>
    <property type="match status" value="1"/>
</dbReference>
<keyword evidence="1" id="KW-0472">Membrane</keyword>
<dbReference type="EMBL" id="JBHTAA010000015">
    <property type="protein sequence ID" value="MFC7205388.1"/>
    <property type="molecule type" value="Genomic_DNA"/>
</dbReference>
<dbReference type="Proteomes" id="UP001596481">
    <property type="component" value="Unassembled WGS sequence"/>
</dbReference>
<reference evidence="3 4" key="1">
    <citation type="journal article" date="2019" name="Int. J. Syst. Evol. Microbiol.">
        <title>The Global Catalogue of Microorganisms (GCM) 10K type strain sequencing project: providing services to taxonomists for standard genome sequencing and annotation.</title>
        <authorList>
            <consortium name="The Broad Institute Genomics Platform"/>
            <consortium name="The Broad Institute Genome Sequencing Center for Infectious Disease"/>
            <person name="Wu L."/>
            <person name="Ma J."/>
        </authorList>
    </citation>
    <scope>NUCLEOTIDE SEQUENCE [LARGE SCALE GENOMIC DNA]</scope>
    <source>
        <strain evidence="3 4">DSM 29988</strain>
    </source>
</reference>
<dbReference type="InterPro" id="IPR018639">
    <property type="entry name" value="DUF2062"/>
</dbReference>
<feature type="transmembrane region" description="Helical" evidence="1">
    <location>
        <begin position="120"/>
        <end position="142"/>
    </location>
</feature>
<feature type="transmembrane region" description="Helical" evidence="1">
    <location>
        <begin position="80"/>
        <end position="100"/>
    </location>
</feature>
<proteinExistence type="predicted"/>
<evidence type="ECO:0000256" key="1">
    <source>
        <dbReference type="SAM" id="Phobius"/>
    </source>
</evidence>
<sequence length="158" mass="17180">MYERLFAVRDRIRTGIIAAFEAQHTPHEIALSFAFGVFVTVLPTAGTALALFVLVSYYVERASKLALGATVVIFNPPVKWALYGASFWLGSFLLGPVGTAPVDPTQFTLDAGYDIIVRQLLGNAIFAVGLAVLGYVLAYAVAQVYYQRETTTTAFDFS</sequence>
<evidence type="ECO:0000259" key="2">
    <source>
        <dbReference type="Pfam" id="PF09835"/>
    </source>
</evidence>
<dbReference type="AlphaFoldDB" id="A0ABD5ZKG3"/>
<protein>
    <submittedName>
        <fullName evidence="3">DUF2062 domain-containing protein</fullName>
    </submittedName>
</protein>
<organism evidence="3 4">
    <name type="scientific">Haloferax namakaokahaiae</name>
    <dbReference type="NCBI Taxonomy" id="1748331"/>
    <lineage>
        <taxon>Archaea</taxon>
        <taxon>Methanobacteriati</taxon>
        <taxon>Methanobacteriota</taxon>
        <taxon>Stenosarchaea group</taxon>
        <taxon>Halobacteria</taxon>
        <taxon>Halobacteriales</taxon>
        <taxon>Haloferacaceae</taxon>
        <taxon>Haloferax</taxon>
    </lineage>
</organism>
<dbReference type="RefSeq" id="WP_390226033.1">
    <property type="nucleotide sequence ID" value="NZ_JBHTAA010000015.1"/>
</dbReference>